<organism evidence="2 3">
    <name type="scientific">Biomphalaria pfeifferi</name>
    <name type="common">Bloodfluke planorb</name>
    <name type="synonym">Freshwater snail</name>
    <dbReference type="NCBI Taxonomy" id="112525"/>
    <lineage>
        <taxon>Eukaryota</taxon>
        <taxon>Metazoa</taxon>
        <taxon>Spiralia</taxon>
        <taxon>Lophotrochozoa</taxon>
        <taxon>Mollusca</taxon>
        <taxon>Gastropoda</taxon>
        <taxon>Heterobranchia</taxon>
        <taxon>Euthyneura</taxon>
        <taxon>Panpulmonata</taxon>
        <taxon>Hygrophila</taxon>
        <taxon>Lymnaeoidea</taxon>
        <taxon>Planorbidae</taxon>
        <taxon>Biomphalaria</taxon>
    </lineage>
</organism>
<dbReference type="GO" id="GO:0005524">
    <property type="term" value="F:ATP binding"/>
    <property type="evidence" value="ECO:0007669"/>
    <property type="project" value="InterPro"/>
</dbReference>
<evidence type="ECO:0000313" key="3">
    <source>
        <dbReference type="Proteomes" id="UP001233172"/>
    </source>
</evidence>
<dbReference type="PROSITE" id="PS00108">
    <property type="entry name" value="PROTEIN_KINASE_ST"/>
    <property type="match status" value="1"/>
</dbReference>
<dbReference type="InterPro" id="IPR053235">
    <property type="entry name" value="Ser_Thr_kinase"/>
</dbReference>
<dbReference type="PANTHER" id="PTHR24361:SF613">
    <property type="entry name" value="NUCLEAR RECEPTOR-BINDING PROTEIN-RELATED"/>
    <property type="match status" value="1"/>
</dbReference>
<reference evidence="2" key="2">
    <citation type="submission" date="2023-04" db="EMBL/GenBank/DDBJ databases">
        <authorList>
            <person name="Bu L."/>
            <person name="Lu L."/>
            <person name="Laidemitt M.R."/>
            <person name="Zhang S.M."/>
            <person name="Mutuku M."/>
            <person name="Mkoji G."/>
            <person name="Steinauer M."/>
            <person name="Loker E.S."/>
        </authorList>
    </citation>
    <scope>NUCLEOTIDE SEQUENCE</scope>
    <source>
        <strain evidence="2">KasaAsao</strain>
        <tissue evidence="2">Whole Snail</tissue>
    </source>
</reference>
<dbReference type="PROSITE" id="PS50011">
    <property type="entry name" value="PROTEIN_KINASE_DOM"/>
    <property type="match status" value="1"/>
</dbReference>
<feature type="domain" description="Protein kinase" evidence="1">
    <location>
        <begin position="1"/>
        <end position="141"/>
    </location>
</feature>
<gene>
    <name evidence="2" type="ORF">Bpfe_017136</name>
</gene>
<dbReference type="Gene3D" id="1.10.510.10">
    <property type="entry name" value="Transferase(Phosphotransferase) domain 1"/>
    <property type="match status" value="1"/>
</dbReference>
<name>A0AAD8BG83_BIOPF</name>
<keyword evidence="2" id="KW-0808">Transferase</keyword>
<comment type="caution">
    <text evidence="2">The sequence shown here is derived from an EMBL/GenBank/DDBJ whole genome shotgun (WGS) entry which is preliminary data.</text>
</comment>
<dbReference type="Proteomes" id="UP001233172">
    <property type="component" value="Unassembled WGS sequence"/>
</dbReference>
<keyword evidence="2" id="KW-0418">Kinase</keyword>
<dbReference type="SUPFAM" id="SSF56112">
    <property type="entry name" value="Protein kinase-like (PK-like)"/>
    <property type="match status" value="1"/>
</dbReference>
<dbReference type="Pfam" id="PF00069">
    <property type="entry name" value="Pkinase"/>
    <property type="match status" value="1"/>
</dbReference>
<evidence type="ECO:0000259" key="1">
    <source>
        <dbReference type="PROSITE" id="PS50011"/>
    </source>
</evidence>
<dbReference type="SMART" id="SM00220">
    <property type="entry name" value="S_TKc"/>
    <property type="match status" value="1"/>
</dbReference>
<dbReference type="GO" id="GO:0005737">
    <property type="term" value="C:cytoplasm"/>
    <property type="evidence" value="ECO:0007669"/>
    <property type="project" value="TreeGrafter"/>
</dbReference>
<dbReference type="InterPro" id="IPR000719">
    <property type="entry name" value="Prot_kinase_dom"/>
</dbReference>
<dbReference type="InterPro" id="IPR011009">
    <property type="entry name" value="Kinase-like_dom_sf"/>
</dbReference>
<reference evidence="2" key="1">
    <citation type="journal article" date="2023" name="PLoS Negl. Trop. Dis.">
        <title>A genome sequence for Biomphalaria pfeifferi, the major vector snail for the human-infecting parasite Schistosoma mansoni.</title>
        <authorList>
            <person name="Bu L."/>
            <person name="Lu L."/>
            <person name="Laidemitt M.R."/>
            <person name="Zhang S.M."/>
            <person name="Mutuku M."/>
            <person name="Mkoji G."/>
            <person name="Steinauer M."/>
            <person name="Loker E.S."/>
        </authorList>
    </citation>
    <scope>NUCLEOTIDE SEQUENCE</scope>
    <source>
        <strain evidence="2">KasaAsao</strain>
    </source>
</reference>
<evidence type="ECO:0000313" key="2">
    <source>
        <dbReference type="EMBL" id="KAK0053438.1"/>
    </source>
</evidence>
<dbReference type="AlphaFoldDB" id="A0AAD8BG83"/>
<accession>A0AAD8BG83</accession>
<protein>
    <submittedName>
        <fullName evidence="2">Mitogen-activated protein kinase kinase 9</fullName>
    </submittedName>
</protein>
<sequence length="141" mass="15915">MGMDTMGIFPGYFAYVNPLYETGTLTEALLTMNQEKSDEYLVQLCAGLKFLHRHKIAHRDVKTDNVLITAKEKRVVIADFGLSEILPTIDTPVSTIKGTHMYISPEQFIQKEFNAFNAGFDQSFGPEPCRQVNLLQSPLRT</sequence>
<dbReference type="GO" id="GO:0004674">
    <property type="term" value="F:protein serine/threonine kinase activity"/>
    <property type="evidence" value="ECO:0007669"/>
    <property type="project" value="TreeGrafter"/>
</dbReference>
<dbReference type="EMBL" id="JASAOG010000086">
    <property type="protein sequence ID" value="KAK0053438.1"/>
    <property type="molecule type" value="Genomic_DNA"/>
</dbReference>
<dbReference type="PANTHER" id="PTHR24361">
    <property type="entry name" value="MITOGEN-ACTIVATED KINASE KINASE KINASE"/>
    <property type="match status" value="1"/>
</dbReference>
<keyword evidence="3" id="KW-1185">Reference proteome</keyword>
<proteinExistence type="predicted"/>
<dbReference type="InterPro" id="IPR008271">
    <property type="entry name" value="Ser/Thr_kinase_AS"/>
</dbReference>